<dbReference type="GO" id="GO:0006313">
    <property type="term" value="P:DNA transposition"/>
    <property type="evidence" value="ECO:0007669"/>
    <property type="project" value="InterPro"/>
</dbReference>
<feature type="coiled-coil region" evidence="1">
    <location>
        <begin position="126"/>
        <end position="183"/>
    </location>
</feature>
<dbReference type="GO" id="GO:0004803">
    <property type="term" value="F:transposase activity"/>
    <property type="evidence" value="ECO:0007669"/>
    <property type="project" value="InterPro"/>
</dbReference>
<dbReference type="PANTHER" id="PTHR33055">
    <property type="entry name" value="TRANSPOSASE FOR INSERTION SEQUENCE ELEMENT IS1111A"/>
    <property type="match status" value="1"/>
</dbReference>
<dbReference type="InterPro" id="IPR047650">
    <property type="entry name" value="Transpos_IS110"/>
</dbReference>
<reference evidence="4" key="1">
    <citation type="submission" date="2015-01" db="EMBL/GenBank/DDBJ databases">
        <title>Ommochrome synthesis by a marine sediment metagenomic clone in Escherichia coli is catalyzed by a bacterial hemerythrin.</title>
        <authorList>
            <person name="Strand T.A."/>
            <person name="Panzella L."/>
            <person name="Ertesvaag H."/>
            <person name="D'Errico G."/>
            <person name="D'Ischia M."/>
            <person name="Drabloes F."/>
            <person name="Valla S."/>
        </authorList>
    </citation>
    <scope>NUCLEOTIDE SEQUENCE</scope>
</reference>
<evidence type="ECO:0000313" key="4">
    <source>
        <dbReference type="EMBL" id="ALL53650.1"/>
    </source>
</evidence>
<evidence type="ECO:0000259" key="3">
    <source>
        <dbReference type="Pfam" id="PF02371"/>
    </source>
</evidence>
<feature type="domain" description="Transposase IS110-like N-terminal" evidence="2">
    <location>
        <begin position="9"/>
        <end position="149"/>
    </location>
</feature>
<sequence>MTKTMKDSIGIDISKAHLDVHHLGTGRSAHLSNDPSGFRALGRFIGTQQPDLVVYEATGPYHGRFERAFSGRLPLVKVNPLQARRFAQACGTRTKTDAVDACVLARMGHALELAPDAPASEKHHALKELQVARTALVREKTRLKNRLKTQNLAFTRRQTKARIDQVTRQLKALQAEIKAQMRSCPHLARAHDILRSIPGIGEIAAAAILIECPEIGTLGKKQAASLAGLAPMTRQSGKWQGKAFIQGGRKFLRDSLYMPALVAARFNPDMARKYTTLTDNGKPPKVALAAIMRKLIELANILIMQDRKWTPKRA</sequence>
<dbReference type="InterPro" id="IPR003346">
    <property type="entry name" value="Transposase_20"/>
</dbReference>
<feature type="domain" description="Transposase IS116/IS110/IS902 C-terminal" evidence="3">
    <location>
        <begin position="192"/>
        <end position="274"/>
    </location>
</feature>
<dbReference type="EMBL" id="KP401859">
    <property type="protein sequence ID" value="ALL53650.1"/>
    <property type="molecule type" value="Genomic_DNA"/>
</dbReference>
<dbReference type="NCBIfam" id="NF033542">
    <property type="entry name" value="transpos_IS110"/>
    <property type="match status" value="1"/>
</dbReference>
<dbReference type="AlphaFoldDB" id="A0A1B0THB3"/>
<dbReference type="PANTHER" id="PTHR33055:SF13">
    <property type="entry name" value="TRANSPOSASE"/>
    <property type="match status" value="1"/>
</dbReference>
<evidence type="ECO:0000256" key="1">
    <source>
        <dbReference type="SAM" id="Coils"/>
    </source>
</evidence>
<name>A0A1B0THB3_9BACT</name>
<dbReference type="Pfam" id="PF02371">
    <property type="entry name" value="Transposase_20"/>
    <property type="match status" value="1"/>
</dbReference>
<accession>A0A1B0THB3</accession>
<proteinExistence type="predicted"/>
<dbReference type="GO" id="GO:0003677">
    <property type="term" value="F:DNA binding"/>
    <property type="evidence" value="ECO:0007669"/>
    <property type="project" value="InterPro"/>
</dbReference>
<dbReference type="InterPro" id="IPR002525">
    <property type="entry name" value="Transp_IS110-like_N"/>
</dbReference>
<dbReference type="Pfam" id="PF01548">
    <property type="entry name" value="DEDD_Tnp_IS110"/>
    <property type="match status" value="1"/>
</dbReference>
<organism evidence="4">
    <name type="scientific">uncultured bacterium fosmid I5J7</name>
    <dbReference type="NCBI Taxonomy" id="1701911"/>
    <lineage>
        <taxon>Bacteria</taxon>
        <taxon>environmental samples</taxon>
    </lineage>
</organism>
<evidence type="ECO:0000259" key="2">
    <source>
        <dbReference type="Pfam" id="PF01548"/>
    </source>
</evidence>
<protein>
    <submittedName>
        <fullName evidence="4">Transposase</fullName>
    </submittedName>
</protein>
<keyword evidence="1" id="KW-0175">Coiled coil</keyword>